<reference evidence="1" key="1">
    <citation type="submission" date="2021-02" db="EMBL/GenBank/DDBJ databases">
        <authorList>
            <person name="Nowell W R."/>
        </authorList>
    </citation>
    <scope>NUCLEOTIDE SEQUENCE</scope>
</reference>
<sequence>LQQAIDEDEQRTINEPIDDSISISQMQTEKSKKILNRFNYCEQGIQTYSSPKKDVITLADFIPYKKFVGLANQRIIYEEYAIDYAKQVWIIIFF</sequence>
<dbReference type="EMBL" id="CAJOAY010029950">
    <property type="protein sequence ID" value="CAF4416100.1"/>
    <property type="molecule type" value="Genomic_DNA"/>
</dbReference>
<gene>
    <name evidence="1" type="ORF">OKA104_LOCUS52240</name>
</gene>
<name>A0A820Q740_9BILA</name>
<protein>
    <submittedName>
        <fullName evidence="1">Uncharacterized protein</fullName>
    </submittedName>
</protein>
<dbReference type="Proteomes" id="UP000663881">
    <property type="component" value="Unassembled WGS sequence"/>
</dbReference>
<proteinExistence type="predicted"/>
<comment type="caution">
    <text evidence="1">The sequence shown here is derived from an EMBL/GenBank/DDBJ whole genome shotgun (WGS) entry which is preliminary data.</text>
</comment>
<feature type="non-terminal residue" evidence="1">
    <location>
        <position position="1"/>
    </location>
</feature>
<evidence type="ECO:0000313" key="1">
    <source>
        <dbReference type="EMBL" id="CAF4416100.1"/>
    </source>
</evidence>
<organism evidence="1 2">
    <name type="scientific">Adineta steineri</name>
    <dbReference type="NCBI Taxonomy" id="433720"/>
    <lineage>
        <taxon>Eukaryota</taxon>
        <taxon>Metazoa</taxon>
        <taxon>Spiralia</taxon>
        <taxon>Gnathifera</taxon>
        <taxon>Rotifera</taxon>
        <taxon>Eurotatoria</taxon>
        <taxon>Bdelloidea</taxon>
        <taxon>Adinetida</taxon>
        <taxon>Adinetidae</taxon>
        <taxon>Adineta</taxon>
    </lineage>
</organism>
<dbReference type="AlphaFoldDB" id="A0A820Q740"/>
<evidence type="ECO:0000313" key="2">
    <source>
        <dbReference type="Proteomes" id="UP000663881"/>
    </source>
</evidence>
<accession>A0A820Q740</accession>